<dbReference type="Proteomes" id="UP000242847">
    <property type="component" value="Unassembled WGS sequence"/>
</dbReference>
<evidence type="ECO:0000313" key="1">
    <source>
        <dbReference type="EMBL" id="ONM44879.1"/>
    </source>
</evidence>
<dbReference type="InterPro" id="IPR059220">
    <property type="entry name" value="AbiEi"/>
</dbReference>
<proteinExistence type="predicted"/>
<name>A0A1S8DJ33_9GAMM</name>
<evidence type="ECO:0008006" key="3">
    <source>
        <dbReference type="Google" id="ProtNLM"/>
    </source>
</evidence>
<dbReference type="STRING" id="254161.SAMN05216256_112109"/>
<organism evidence="1 2">
    <name type="scientific">Halopseudomonas pachastrellae</name>
    <dbReference type="NCBI Taxonomy" id="254161"/>
    <lineage>
        <taxon>Bacteria</taxon>
        <taxon>Pseudomonadati</taxon>
        <taxon>Pseudomonadota</taxon>
        <taxon>Gammaproteobacteria</taxon>
        <taxon>Pseudomonadales</taxon>
        <taxon>Pseudomonadaceae</taxon>
        <taxon>Halopseudomonas</taxon>
    </lineage>
</organism>
<evidence type="ECO:0000313" key="2">
    <source>
        <dbReference type="Proteomes" id="UP000242847"/>
    </source>
</evidence>
<gene>
    <name evidence="1" type="ORF">BXT89_04985</name>
</gene>
<dbReference type="OrthoDB" id="3235173at2"/>
<dbReference type="RefSeq" id="WP_083725324.1">
    <property type="nucleotide sequence ID" value="NZ_FOUD01000012.1"/>
</dbReference>
<sequence>MLSERFSLQPLQRLYQGLDSLTSSDRFLFTAADMRVLLPELSQGAFRALLSRAAKGQRLERVCRGIYLYLPAWSSDGRLLFHVAARLRAHEFNYISLETALSDCGIISQVPQSWLTLMSSGRSSVIDCGRWGHIEFVHTRQNPSAIAEQLAYDTACGMWRANPAQALRDMKAARRSMDLIDWEVADELI</sequence>
<protein>
    <recommendedName>
        <fullName evidence="3">Transcriptional regulator, AbiEi antitoxin, Type IV TA system</fullName>
    </recommendedName>
</protein>
<reference evidence="1 2" key="1">
    <citation type="submission" date="2017-01" db="EMBL/GenBank/DDBJ databases">
        <title>Draft genome sequence of Pseudomonas pachastrellae type strain CCUG 46540T from a deep sea.</title>
        <authorList>
            <person name="Gomila M."/>
            <person name="Mulet M."/>
            <person name="Lalucat J."/>
            <person name="Garcia-Valdes E."/>
        </authorList>
    </citation>
    <scope>NUCLEOTIDE SEQUENCE [LARGE SCALE GENOMIC DNA]</scope>
    <source>
        <strain evidence="1 2">CCUG 46540</strain>
    </source>
</reference>
<dbReference type="NCBIfam" id="NF047376">
    <property type="entry name" value="TAA_AbiEi"/>
    <property type="match status" value="1"/>
</dbReference>
<accession>A0A1S8DJ33</accession>
<keyword evidence="2" id="KW-1185">Reference proteome</keyword>
<dbReference type="EMBL" id="MUBC01000008">
    <property type="protein sequence ID" value="ONM44879.1"/>
    <property type="molecule type" value="Genomic_DNA"/>
</dbReference>
<comment type="caution">
    <text evidence="1">The sequence shown here is derived from an EMBL/GenBank/DDBJ whole genome shotgun (WGS) entry which is preliminary data.</text>
</comment>
<dbReference type="AlphaFoldDB" id="A0A1S8DJ33"/>